<evidence type="ECO:0000313" key="3">
    <source>
        <dbReference type="EMBL" id="CAA7034392.1"/>
    </source>
</evidence>
<accession>A0A6D2IVL6</accession>
<feature type="domain" description="F-box" evidence="1">
    <location>
        <begin position="4"/>
        <end position="40"/>
    </location>
</feature>
<dbReference type="EMBL" id="CACVBM020001146">
    <property type="protein sequence ID" value="CAA7034392.1"/>
    <property type="molecule type" value="Genomic_DNA"/>
</dbReference>
<dbReference type="InterPro" id="IPR036047">
    <property type="entry name" value="F-box-like_dom_sf"/>
</dbReference>
<organism evidence="2 4">
    <name type="scientific">Microthlaspi erraticum</name>
    <dbReference type="NCBI Taxonomy" id="1685480"/>
    <lineage>
        <taxon>Eukaryota</taxon>
        <taxon>Viridiplantae</taxon>
        <taxon>Streptophyta</taxon>
        <taxon>Embryophyta</taxon>
        <taxon>Tracheophyta</taxon>
        <taxon>Spermatophyta</taxon>
        <taxon>Magnoliopsida</taxon>
        <taxon>eudicotyledons</taxon>
        <taxon>Gunneridae</taxon>
        <taxon>Pentapetalae</taxon>
        <taxon>rosids</taxon>
        <taxon>malvids</taxon>
        <taxon>Brassicales</taxon>
        <taxon>Brassicaceae</taxon>
        <taxon>Coluteocarpeae</taxon>
        <taxon>Microthlaspi</taxon>
    </lineage>
</organism>
<dbReference type="EMBL" id="CACVBM020001106">
    <property type="protein sequence ID" value="CAA7031256.1"/>
    <property type="molecule type" value="Genomic_DNA"/>
</dbReference>
<dbReference type="InterPro" id="IPR001810">
    <property type="entry name" value="F-box_dom"/>
</dbReference>
<dbReference type="Pfam" id="PF00646">
    <property type="entry name" value="F-box"/>
    <property type="match status" value="1"/>
</dbReference>
<dbReference type="Proteomes" id="UP000467841">
    <property type="component" value="Unassembled WGS sequence"/>
</dbReference>
<protein>
    <recommendedName>
        <fullName evidence="1">F-box domain-containing protein</fullName>
    </recommendedName>
</protein>
<sequence length="308" mass="35605">MGGLDRISDLPESLLAEILSHLPTKVSVKTSLMSKRWGSLWRRVPGLEVTLDDFRGDGQAMDSFVNKFLESNKDSRMKKFKIQSMQCNNDRLMEWIDTAVAHGVQELYVETTNALYPTQESFEINTLISLKLMCVGLKIMHMEDVWYEYDPLIVEKIISSCQTLEDLTMISRKTMPAGLFSTIDEKNTCVRSQTLKRFRLIFENTWGGTNFYVEIDAPRLEYLCIRDYQSDRIVVKNLSSLSMVDIDTNFSVTLEIDMIFSNKRDTIKDFFAGISGVKYMIISHATLEVFYLYSEYVKIPKFNNLLLF</sequence>
<gene>
    <name evidence="2" type="ORF">MERR_LOCUS18491</name>
    <name evidence="3" type="ORF">MERR_LOCUS21627</name>
</gene>
<dbReference type="OrthoDB" id="26282at2759"/>
<dbReference type="InterPro" id="IPR050232">
    <property type="entry name" value="FBL13/AtMIF1-like"/>
</dbReference>
<evidence type="ECO:0000313" key="2">
    <source>
        <dbReference type="EMBL" id="CAA7031256.1"/>
    </source>
</evidence>
<dbReference type="InterPro" id="IPR053781">
    <property type="entry name" value="F-box_AtFBL13-like"/>
</dbReference>
<dbReference type="Pfam" id="PF07723">
    <property type="entry name" value="LRR_2"/>
    <property type="match status" value="1"/>
</dbReference>
<evidence type="ECO:0000259" key="1">
    <source>
        <dbReference type="PROSITE" id="PS50181"/>
    </source>
</evidence>
<dbReference type="PROSITE" id="PS50181">
    <property type="entry name" value="FBOX"/>
    <property type="match status" value="1"/>
</dbReference>
<reference evidence="2 4" key="1">
    <citation type="submission" date="2020-01" db="EMBL/GenBank/DDBJ databases">
        <authorList>
            <person name="Mishra B."/>
        </authorList>
    </citation>
    <scope>NUCLEOTIDE SEQUENCE [LARGE SCALE GENOMIC DNA]</scope>
</reference>
<dbReference type="CDD" id="cd22160">
    <property type="entry name" value="F-box_AtFBL13-like"/>
    <property type="match status" value="1"/>
</dbReference>
<keyword evidence="4" id="KW-1185">Reference proteome</keyword>
<evidence type="ECO:0000313" key="4">
    <source>
        <dbReference type="Proteomes" id="UP000467841"/>
    </source>
</evidence>
<dbReference type="PANTHER" id="PTHR31900:SF33">
    <property type="entry name" value="PROTEIN WITH RNI-LIKE_FBD-LIKE DOMAIN"/>
    <property type="match status" value="1"/>
</dbReference>
<dbReference type="SUPFAM" id="SSF81383">
    <property type="entry name" value="F-box domain"/>
    <property type="match status" value="1"/>
</dbReference>
<name>A0A6D2IVL6_9BRAS</name>
<dbReference type="InterPro" id="IPR013101">
    <property type="entry name" value="LRR_PRU1-like"/>
</dbReference>
<dbReference type="AlphaFoldDB" id="A0A6D2IVL6"/>
<dbReference type="PANTHER" id="PTHR31900">
    <property type="entry name" value="F-BOX/RNI SUPERFAMILY PROTEIN-RELATED"/>
    <property type="match status" value="1"/>
</dbReference>
<dbReference type="SMART" id="SM00256">
    <property type="entry name" value="FBOX"/>
    <property type="match status" value="1"/>
</dbReference>
<proteinExistence type="predicted"/>
<dbReference type="Gene3D" id="1.20.1280.50">
    <property type="match status" value="1"/>
</dbReference>